<evidence type="ECO:0008006" key="4">
    <source>
        <dbReference type="Google" id="ProtNLM"/>
    </source>
</evidence>
<dbReference type="OrthoDB" id="946604at2"/>
<evidence type="ECO:0000313" key="2">
    <source>
        <dbReference type="EMBL" id="SFG01427.1"/>
    </source>
</evidence>
<evidence type="ECO:0000313" key="3">
    <source>
        <dbReference type="Proteomes" id="UP000199645"/>
    </source>
</evidence>
<sequence>MTKRLPHPGNAPSAIALIAGPALFTAADFFWVGDAEYGLVAGTLLVLGSVAWIVGFAGIAAALRHDAPLIAGWGLLPAVYGAVCGGAAFGLQGVMNAVYGVDHAESLERLGEHPVIANLIFWIGGPAFPLTLLALAVYLLASRRIPRWTGLILAAGAVLFPLARIPRVEVIAVGADILMVIPAVFLATVLVRHGGLPRRADR</sequence>
<dbReference type="EMBL" id="FONV01000044">
    <property type="protein sequence ID" value="SFG01427.1"/>
    <property type="molecule type" value="Genomic_DNA"/>
</dbReference>
<feature type="transmembrane region" description="Helical" evidence="1">
    <location>
        <begin position="75"/>
        <end position="99"/>
    </location>
</feature>
<dbReference type="Proteomes" id="UP000199645">
    <property type="component" value="Unassembled WGS sequence"/>
</dbReference>
<accession>A0A1I2NIB2</accession>
<keyword evidence="3" id="KW-1185">Reference proteome</keyword>
<feature type="transmembrane region" description="Helical" evidence="1">
    <location>
        <begin position="39"/>
        <end position="63"/>
    </location>
</feature>
<dbReference type="RefSeq" id="WP_093622482.1">
    <property type="nucleotide sequence ID" value="NZ_BOMT01000128.1"/>
</dbReference>
<keyword evidence="1" id="KW-1133">Transmembrane helix</keyword>
<feature type="transmembrane region" description="Helical" evidence="1">
    <location>
        <begin position="119"/>
        <end position="141"/>
    </location>
</feature>
<name>A0A1I2NIB2_9ACTN</name>
<dbReference type="AlphaFoldDB" id="A0A1I2NIB2"/>
<reference evidence="2 3" key="1">
    <citation type="submission" date="2016-10" db="EMBL/GenBank/DDBJ databases">
        <authorList>
            <person name="de Groot N.N."/>
        </authorList>
    </citation>
    <scope>NUCLEOTIDE SEQUENCE [LARGE SCALE GENOMIC DNA]</scope>
    <source>
        <strain evidence="2 3">DSM 43019</strain>
    </source>
</reference>
<keyword evidence="1" id="KW-0472">Membrane</keyword>
<evidence type="ECO:0000256" key="1">
    <source>
        <dbReference type="SAM" id="Phobius"/>
    </source>
</evidence>
<protein>
    <recommendedName>
        <fullName evidence="4">DUF4386 family protein</fullName>
    </recommendedName>
</protein>
<feature type="transmembrane region" description="Helical" evidence="1">
    <location>
        <begin position="12"/>
        <end position="33"/>
    </location>
</feature>
<feature type="transmembrane region" description="Helical" evidence="1">
    <location>
        <begin position="171"/>
        <end position="191"/>
    </location>
</feature>
<gene>
    <name evidence="2" type="ORF">SAMN05421541_1441</name>
</gene>
<keyword evidence="1" id="KW-0812">Transmembrane</keyword>
<feature type="transmembrane region" description="Helical" evidence="1">
    <location>
        <begin position="148"/>
        <end position="165"/>
    </location>
</feature>
<proteinExistence type="predicted"/>
<organism evidence="2 3">
    <name type="scientific">Actinoplanes philippinensis</name>
    <dbReference type="NCBI Taxonomy" id="35752"/>
    <lineage>
        <taxon>Bacteria</taxon>
        <taxon>Bacillati</taxon>
        <taxon>Actinomycetota</taxon>
        <taxon>Actinomycetes</taxon>
        <taxon>Micromonosporales</taxon>
        <taxon>Micromonosporaceae</taxon>
        <taxon>Actinoplanes</taxon>
    </lineage>
</organism>